<dbReference type="PANTHER" id="PTHR24347">
    <property type="entry name" value="SERINE/THREONINE-PROTEIN KINASE"/>
    <property type="match status" value="1"/>
</dbReference>
<evidence type="ECO:0000313" key="2">
    <source>
        <dbReference type="EMBL" id="KAK3348771.1"/>
    </source>
</evidence>
<dbReference type="InterPro" id="IPR011009">
    <property type="entry name" value="Kinase-like_dom_sf"/>
</dbReference>
<gene>
    <name evidence="2" type="ORF">B0T25DRAFT_229129</name>
</gene>
<evidence type="ECO:0000259" key="1">
    <source>
        <dbReference type="PROSITE" id="PS50011"/>
    </source>
</evidence>
<feature type="domain" description="Protein kinase" evidence="1">
    <location>
        <begin position="1"/>
        <end position="173"/>
    </location>
</feature>
<dbReference type="InterPro" id="IPR000719">
    <property type="entry name" value="Prot_kinase_dom"/>
</dbReference>
<reference evidence="2" key="2">
    <citation type="submission" date="2023-06" db="EMBL/GenBank/DDBJ databases">
        <authorList>
            <consortium name="Lawrence Berkeley National Laboratory"/>
            <person name="Haridas S."/>
            <person name="Hensen N."/>
            <person name="Bonometti L."/>
            <person name="Westerberg I."/>
            <person name="Brannstrom I.O."/>
            <person name="Guillou S."/>
            <person name="Cros-Aarteil S."/>
            <person name="Calhoun S."/>
            <person name="Kuo A."/>
            <person name="Mondo S."/>
            <person name="Pangilinan J."/>
            <person name="Riley R."/>
            <person name="Labutti K."/>
            <person name="Andreopoulos B."/>
            <person name="Lipzen A."/>
            <person name="Chen C."/>
            <person name="Yanf M."/>
            <person name="Daum C."/>
            <person name="Ng V."/>
            <person name="Clum A."/>
            <person name="Steindorff A."/>
            <person name="Ohm R."/>
            <person name="Martin F."/>
            <person name="Silar P."/>
            <person name="Natvig D."/>
            <person name="Lalanne C."/>
            <person name="Gautier V."/>
            <person name="Ament-Velasquez S.L."/>
            <person name="Kruys A."/>
            <person name="Hutchinson M.I."/>
            <person name="Powell A.J."/>
            <person name="Barry K."/>
            <person name="Miller A.N."/>
            <person name="Grigoriev I.V."/>
            <person name="Debuchy R."/>
            <person name="Gladieux P."/>
            <person name="Thoren M.H."/>
            <person name="Johannesson H."/>
        </authorList>
    </citation>
    <scope>NUCLEOTIDE SEQUENCE</scope>
    <source>
        <strain evidence="2">CBS 955.72</strain>
    </source>
</reference>
<dbReference type="GO" id="GO:0005524">
    <property type="term" value="F:ATP binding"/>
    <property type="evidence" value="ECO:0007669"/>
    <property type="project" value="InterPro"/>
</dbReference>
<evidence type="ECO:0000313" key="3">
    <source>
        <dbReference type="Proteomes" id="UP001275084"/>
    </source>
</evidence>
<keyword evidence="2" id="KW-0418">Kinase</keyword>
<protein>
    <submittedName>
        <fullName evidence="2">Kinase-like domain-containing protein</fullName>
    </submittedName>
</protein>
<proteinExistence type="predicted"/>
<dbReference type="SUPFAM" id="SSF56112">
    <property type="entry name" value="Protein kinase-like (PK-like)"/>
    <property type="match status" value="1"/>
</dbReference>
<name>A0AAJ0HDT3_9PEZI</name>
<dbReference type="Proteomes" id="UP001275084">
    <property type="component" value="Unassembled WGS sequence"/>
</dbReference>
<accession>A0AAJ0HDT3</accession>
<comment type="caution">
    <text evidence="2">The sequence shown here is derived from an EMBL/GenBank/DDBJ whole genome shotgun (WGS) entry which is preliminary data.</text>
</comment>
<keyword evidence="3" id="KW-1185">Reference proteome</keyword>
<reference evidence="2" key="1">
    <citation type="journal article" date="2023" name="Mol. Phylogenet. Evol.">
        <title>Genome-scale phylogeny and comparative genomics of the fungal order Sordariales.</title>
        <authorList>
            <person name="Hensen N."/>
            <person name="Bonometti L."/>
            <person name="Westerberg I."/>
            <person name="Brannstrom I.O."/>
            <person name="Guillou S."/>
            <person name="Cros-Aarteil S."/>
            <person name="Calhoun S."/>
            <person name="Haridas S."/>
            <person name="Kuo A."/>
            <person name="Mondo S."/>
            <person name="Pangilinan J."/>
            <person name="Riley R."/>
            <person name="LaButti K."/>
            <person name="Andreopoulos B."/>
            <person name="Lipzen A."/>
            <person name="Chen C."/>
            <person name="Yan M."/>
            <person name="Daum C."/>
            <person name="Ng V."/>
            <person name="Clum A."/>
            <person name="Steindorff A."/>
            <person name="Ohm R.A."/>
            <person name="Martin F."/>
            <person name="Silar P."/>
            <person name="Natvig D.O."/>
            <person name="Lalanne C."/>
            <person name="Gautier V."/>
            <person name="Ament-Velasquez S.L."/>
            <person name="Kruys A."/>
            <person name="Hutchinson M.I."/>
            <person name="Powell A.J."/>
            <person name="Barry K."/>
            <person name="Miller A.N."/>
            <person name="Grigoriev I.V."/>
            <person name="Debuchy R."/>
            <person name="Gladieux P."/>
            <person name="Hiltunen Thoren M."/>
            <person name="Johannesson H."/>
        </authorList>
    </citation>
    <scope>NUCLEOTIDE SEQUENCE</scope>
    <source>
        <strain evidence="2">CBS 955.72</strain>
    </source>
</reference>
<sequence>MEIPTSDNEWDWDDLFNLFNAVEYLHRLAIVHGDIRPENIQVHEDFLHVKLTDFDVSRLELPRATSRTVAKGYAALELLSSNEGASITQKTEIWALGVLLYICLCGFPPFSGDLKTEEFPYGMDEQIRQGRFNYPSPHWDSISGPALDLIDSMLVVNPEQRFAIGQCLSYPWVLTGRLLNQDDEAGGVLSGIAGIDL</sequence>
<dbReference type="EMBL" id="JAUIQD010000005">
    <property type="protein sequence ID" value="KAK3348771.1"/>
    <property type="molecule type" value="Genomic_DNA"/>
</dbReference>
<keyword evidence="2" id="KW-0808">Transferase</keyword>
<dbReference type="PROSITE" id="PS50011">
    <property type="entry name" value="PROTEIN_KINASE_DOM"/>
    <property type="match status" value="1"/>
</dbReference>
<organism evidence="2 3">
    <name type="scientific">Lasiosphaeria hispida</name>
    <dbReference type="NCBI Taxonomy" id="260671"/>
    <lineage>
        <taxon>Eukaryota</taxon>
        <taxon>Fungi</taxon>
        <taxon>Dikarya</taxon>
        <taxon>Ascomycota</taxon>
        <taxon>Pezizomycotina</taxon>
        <taxon>Sordariomycetes</taxon>
        <taxon>Sordariomycetidae</taxon>
        <taxon>Sordariales</taxon>
        <taxon>Lasiosphaeriaceae</taxon>
        <taxon>Lasiosphaeria</taxon>
    </lineage>
</organism>
<dbReference type="Pfam" id="PF00069">
    <property type="entry name" value="Pkinase"/>
    <property type="match status" value="1"/>
</dbReference>
<dbReference type="GO" id="GO:0004672">
    <property type="term" value="F:protein kinase activity"/>
    <property type="evidence" value="ECO:0007669"/>
    <property type="project" value="InterPro"/>
</dbReference>
<dbReference type="AlphaFoldDB" id="A0AAJ0HDT3"/>
<dbReference type="Gene3D" id="1.10.510.10">
    <property type="entry name" value="Transferase(Phosphotransferase) domain 1"/>
    <property type="match status" value="1"/>
</dbReference>
<dbReference type="SMART" id="SM00220">
    <property type="entry name" value="S_TKc"/>
    <property type="match status" value="1"/>
</dbReference>